<protein>
    <submittedName>
        <fullName evidence="2">DNA repair and recombination protein, putative helicase</fullName>
    </submittedName>
</protein>
<name>A0A3B0YWA5_9ZZZZ</name>
<dbReference type="PANTHER" id="PTHR47642:SF5">
    <property type="entry name" value="ATP-DEPENDENT DNA HELICASE"/>
    <property type="match status" value="1"/>
</dbReference>
<dbReference type="GO" id="GO:0003678">
    <property type="term" value="F:DNA helicase activity"/>
    <property type="evidence" value="ECO:0007669"/>
    <property type="project" value="InterPro"/>
</dbReference>
<dbReference type="AlphaFoldDB" id="A0A3B0YWA5"/>
<dbReference type="CDD" id="cd18809">
    <property type="entry name" value="SF1_C_RecD"/>
    <property type="match status" value="1"/>
</dbReference>
<organism evidence="2">
    <name type="scientific">hydrothermal vent metagenome</name>
    <dbReference type="NCBI Taxonomy" id="652676"/>
    <lineage>
        <taxon>unclassified sequences</taxon>
        <taxon>metagenomes</taxon>
        <taxon>ecological metagenomes</taxon>
    </lineage>
</organism>
<dbReference type="InterPro" id="IPR027417">
    <property type="entry name" value="P-loop_NTPase"/>
</dbReference>
<dbReference type="InterPro" id="IPR003593">
    <property type="entry name" value="AAA+_ATPase"/>
</dbReference>
<dbReference type="EMBL" id="UOFJ01000702">
    <property type="protein sequence ID" value="VAW73204.1"/>
    <property type="molecule type" value="Genomic_DNA"/>
</dbReference>
<keyword evidence="2" id="KW-0347">Helicase</keyword>
<dbReference type="GO" id="GO:0000723">
    <property type="term" value="P:telomere maintenance"/>
    <property type="evidence" value="ECO:0007669"/>
    <property type="project" value="InterPro"/>
</dbReference>
<gene>
    <name evidence="2" type="ORF">MNBD_GAMMA10-2167</name>
</gene>
<feature type="non-terminal residue" evidence="2">
    <location>
        <position position="403"/>
    </location>
</feature>
<accession>A0A3B0YWA5</accession>
<dbReference type="Gene3D" id="3.40.50.300">
    <property type="entry name" value="P-loop containing nucleotide triphosphate hydrolases"/>
    <property type="match status" value="2"/>
</dbReference>
<dbReference type="InterPro" id="IPR051055">
    <property type="entry name" value="PIF1_helicase"/>
</dbReference>
<dbReference type="PANTHER" id="PTHR47642">
    <property type="entry name" value="ATP-DEPENDENT DNA HELICASE"/>
    <property type="match status" value="1"/>
</dbReference>
<dbReference type="SUPFAM" id="SSF52540">
    <property type="entry name" value="P-loop containing nucleoside triphosphate hydrolases"/>
    <property type="match status" value="2"/>
</dbReference>
<evidence type="ECO:0000259" key="1">
    <source>
        <dbReference type="SMART" id="SM00382"/>
    </source>
</evidence>
<keyword evidence="2" id="KW-0067">ATP-binding</keyword>
<evidence type="ECO:0000313" key="2">
    <source>
        <dbReference type="EMBL" id="VAW73204.1"/>
    </source>
</evidence>
<proteinExistence type="predicted"/>
<keyword evidence="2" id="KW-0378">Hydrolase</keyword>
<dbReference type="Pfam" id="PF05970">
    <property type="entry name" value="PIF1"/>
    <property type="match status" value="1"/>
</dbReference>
<sequence length="403" mass="45636">MDVTNPELALANDFVRYTDNNIYLTGKAGTGKTTFLRQLKESSPKRMIITAPTGVAAINAGGVTLHSFFQMPFGPFISGSDAHQQAQHRKINKEKINIIKSLDLLVIDEISMVRADLLDGVDAVLRRYKHRDRPFGGVQLLMIGDLHQLSPVIKDDEWALLKPYYDTGYFFSSNALKQTDMVSIELKHIYRQSDAHFIDLLNKVRDNCLDERSFQALNTRYIADFKPDDTQNYITLTTHNRRADSINQQRMESLQSKPFVFNAEIEGDYPANIYPAPEELLLKKGAQVMFVRNDSSTDKKYFNGKIGKIIKIDNHAISVKCPGDSASIVVEKLTWENIKYTLDEKTKEISEALIGSFYQYPLRMAWAITIHKSQGLTFEHTIIAANAAFSHGQVYVALSRCKT</sequence>
<dbReference type="InterPro" id="IPR010285">
    <property type="entry name" value="DNA_helicase_pif1-like_DEAD"/>
</dbReference>
<dbReference type="GO" id="GO:0006281">
    <property type="term" value="P:DNA repair"/>
    <property type="evidence" value="ECO:0007669"/>
    <property type="project" value="InterPro"/>
</dbReference>
<dbReference type="FunFam" id="3.40.50.300:FF:001498">
    <property type="entry name" value="ATP-dependent DNA helicase"/>
    <property type="match status" value="1"/>
</dbReference>
<keyword evidence="2" id="KW-0547">Nucleotide-binding</keyword>
<dbReference type="SMART" id="SM00382">
    <property type="entry name" value="AAA"/>
    <property type="match status" value="1"/>
</dbReference>
<reference evidence="2" key="1">
    <citation type="submission" date="2018-06" db="EMBL/GenBank/DDBJ databases">
        <authorList>
            <person name="Zhirakovskaya E."/>
        </authorList>
    </citation>
    <scope>NUCLEOTIDE SEQUENCE</scope>
</reference>
<feature type="domain" description="AAA+ ATPase" evidence="1">
    <location>
        <begin position="18"/>
        <end position="164"/>
    </location>
</feature>